<dbReference type="InterPro" id="IPR020904">
    <property type="entry name" value="Sc_DH/Rdtase_CS"/>
</dbReference>
<dbReference type="SUPFAM" id="SSF51735">
    <property type="entry name" value="NAD(P)-binding Rossmann-fold domains"/>
    <property type="match status" value="1"/>
</dbReference>
<dbReference type="Pfam" id="PF13561">
    <property type="entry name" value="adh_short_C2"/>
    <property type="match status" value="1"/>
</dbReference>
<evidence type="ECO:0000313" key="3">
    <source>
        <dbReference type="EMBL" id="TBL77827.1"/>
    </source>
</evidence>
<dbReference type="EMBL" id="SIRE01000011">
    <property type="protein sequence ID" value="TBL77827.1"/>
    <property type="molecule type" value="Genomic_DNA"/>
</dbReference>
<organism evidence="3 4">
    <name type="scientific">Paenibacillus thalictri</name>
    <dbReference type="NCBI Taxonomy" id="2527873"/>
    <lineage>
        <taxon>Bacteria</taxon>
        <taxon>Bacillati</taxon>
        <taxon>Bacillota</taxon>
        <taxon>Bacilli</taxon>
        <taxon>Bacillales</taxon>
        <taxon>Paenibacillaceae</taxon>
        <taxon>Paenibacillus</taxon>
    </lineage>
</organism>
<dbReference type="NCBIfam" id="NF005559">
    <property type="entry name" value="PRK07231.1"/>
    <property type="match status" value="1"/>
</dbReference>
<dbReference type="NCBIfam" id="NF009466">
    <property type="entry name" value="PRK12826.1-2"/>
    <property type="match status" value="1"/>
</dbReference>
<dbReference type="PROSITE" id="PS00061">
    <property type="entry name" value="ADH_SHORT"/>
    <property type="match status" value="1"/>
</dbReference>
<comment type="caution">
    <text evidence="3">The sequence shown here is derived from an EMBL/GenBank/DDBJ whole genome shotgun (WGS) entry which is preliminary data.</text>
</comment>
<protein>
    <submittedName>
        <fullName evidence="3">SDR family oxidoreductase</fullName>
    </submittedName>
</protein>
<dbReference type="Gene3D" id="3.40.50.720">
    <property type="entry name" value="NAD(P)-binding Rossmann-like Domain"/>
    <property type="match status" value="1"/>
</dbReference>
<dbReference type="CDD" id="cd05233">
    <property type="entry name" value="SDR_c"/>
    <property type="match status" value="1"/>
</dbReference>
<gene>
    <name evidence="3" type="ORF">EYB31_16960</name>
</gene>
<evidence type="ECO:0000256" key="2">
    <source>
        <dbReference type="ARBA" id="ARBA00023002"/>
    </source>
</evidence>
<dbReference type="InterPro" id="IPR036291">
    <property type="entry name" value="NAD(P)-bd_dom_sf"/>
</dbReference>
<dbReference type="AlphaFoldDB" id="A0A4Q9DRP4"/>
<reference evidence="3 4" key="1">
    <citation type="submission" date="2019-02" db="EMBL/GenBank/DDBJ databases">
        <title>Paenibacillus sp. nov., isolated from surface-sterilized tissue of Thalictrum simplex L.</title>
        <authorList>
            <person name="Tuo L."/>
        </authorList>
    </citation>
    <scope>NUCLEOTIDE SEQUENCE [LARGE SCALE GENOMIC DNA]</scope>
    <source>
        <strain evidence="3 4">N2SHLJ1</strain>
    </source>
</reference>
<dbReference type="PRINTS" id="PR00081">
    <property type="entry name" value="GDHRDH"/>
</dbReference>
<keyword evidence="2" id="KW-0560">Oxidoreductase</keyword>
<dbReference type="OrthoDB" id="9803333at2"/>
<dbReference type="PANTHER" id="PTHR42760:SF115">
    <property type="entry name" value="3-OXOACYL-[ACYL-CARRIER-PROTEIN] REDUCTASE FABG"/>
    <property type="match status" value="1"/>
</dbReference>
<dbReference type="GO" id="GO:0008206">
    <property type="term" value="P:bile acid metabolic process"/>
    <property type="evidence" value="ECO:0007669"/>
    <property type="project" value="UniProtKB-ARBA"/>
</dbReference>
<dbReference type="PANTHER" id="PTHR42760">
    <property type="entry name" value="SHORT-CHAIN DEHYDROGENASES/REDUCTASES FAMILY MEMBER"/>
    <property type="match status" value="1"/>
</dbReference>
<evidence type="ECO:0000313" key="4">
    <source>
        <dbReference type="Proteomes" id="UP000293142"/>
    </source>
</evidence>
<dbReference type="PRINTS" id="PR00080">
    <property type="entry name" value="SDRFAMILY"/>
</dbReference>
<evidence type="ECO:0000256" key="1">
    <source>
        <dbReference type="ARBA" id="ARBA00006484"/>
    </source>
</evidence>
<name>A0A4Q9DRP4_9BACL</name>
<keyword evidence="4" id="KW-1185">Reference proteome</keyword>
<dbReference type="InterPro" id="IPR002347">
    <property type="entry name" value="SDR_fam"/>
</dbReference>
<proteinExistence type="inferred from homology"/>
<dbReference type="Proteomes" id="UP000293142">
    <property type="component" value="Unassembled WGS sequence"/>
</dbReference>
<accession>A0A4Q9DRP4</accession>
<dbReference type="FunFam" id="3.40.50.720:FF:000084">
    <property type="entry name" value="Short-chain dehydrogenase reductase"/>
    <property type="match status" value="1"/>
</dbReference>
<dbReference type="RefSeq" id="WP_131014557.1">
    <property type="nucleotide sequence ID" value="NZ_SIRE01000011.1"/>
</dbReference>
<dbReference type="GO" id="GO:0016616">
    <property type="term" value="F:oxidoreductase activity, acting on the CH-OH group of donors, NAD or NADP as acceptor"/>
    <property type="evidence" value="ECO:0007669"/>
    <property type="project" value="TreeGrafter"/>
</dbReference>
<comment type="similarity">
    <text evidence="1">Belongs to the short-chain dehydrogenases/reductases (SDR) family.</text>
</comment>
<sequence>MRGLNGKIAVVAGGGRGIGKAIATALAGYGSTVVIGSRTESQHQAAAEQIRQLGGAAQGLTLDVQNEESVASFMAQVDELYGRIDVLVYCAGTNKRIPAESYTAEAWDEVMGINLKGAFLTCKEAGKRMIAQGGGSIITITSMLSHIATPNQSAYSASKGGLIQYSKVLAVEWGGYGVRVNCVSPGYIETDLNAANFKREAFRDAVLGKTPMGRFGETAEVAEAVCFLASPAASFISGAYIPVDGGFLAGHQNVVML</sequence>